<keyword evidence="2 5" id="KW-0808">Transferase</keyword>
<dbReference type="Pfam" id="PF13439">
    <property type="entry name" value="Glyco_transf_4"/>
    <property type="match status" value="1"/>
</dbReference>
<reference evidence="5 6" key="1">
    <citation type="submission" date="2019-07" db="EMBL/GenBank/DDBJ databases">
        <title>Whole genome shotgun sequence of Knoellia locipacati NBRC 109775.</title>
        <authorList>
            <person name="Hosoyama A."/>
            <person name="Uohara A."/>
            <person name="Ohji S."/>
            <person name="Ichikawa N."/>
        </authorList>
    </citation>
    <scope>NUCLEOTIDE SEQUENCE [LARGE SCALE GENOMIC DNA]</scope>
    <source>
        <strain evidence="5 6">NBRC 109775</strain>
    </source>
</reference>
<evidence type="ECO:0000256" key="1">
    <source>
        <dbReference type="ARBA" id="ARBA00022676"/>
    </source>
</evidence>
<sequence>MRVLWLIKGLGPGGAEQLLVSAAEVARDERFAYSVAYVRADKQHLVAKLAASGVPATCLATGVGGARLWPLRLRRRLRDVDIVHAHSPLLAGVVRLLARTLPTGARPKVVTTEHNVWRSFSTPTRWLNRLTSGLDDHRFAVSDEVRRSMTPRASRHSEVLVHGINHESFERTGESRDAVRTALSLRPDTVAALTVANFRTEKDYPNLLRAAATACAADPHLTVLAVGQGPLEHEVRELHAALGLGDQFVLLGFRDDVPDLMRAVDLFVLGSAHEGLPVAVMEALAAGLPVVATDVGGVAEAVVDGQNGFLVPSRDPKALAAAMLRVAGDPGLRAVLSRGARAGSSRFDIRTALTRQQDVYAVLAAS</sequence>
<evidence type="ECO:0000259" key="3">
    <source>
        <dbReference type="Pfam" id="PF00534"/>
    </source>
</evidence>
<proteinExistence type="predicted"/>
<organism evidence="5 6">
    <name type="scientific">Knoellia locipacati</name>
    <dbReference type="NCBI Taxonomy" id="882824"/>
    <lineage>
        <taxon>Bacteria</taxon>
        <taxon>Bacillati</taxon>
        <taxon>Actinomycetota</taxon>
        <taxon>Actinomycetes</taxon>
        <taxon>Micrococcales</taxon>
        <taxon>Intrasporangiaceae</taxon>
        <taxon>Knoellia</taxon>
    </lineage>
</organism>
<dbReference type="PANTHER" id="PTHR12526">
    <property type="entry name" value="GLYCOSYLTRANSFERASE"/>
    <property type="match status" value="1"/>
</dbReference>
<dbReference type="EMBL" id="BKBA01000011">
    <property type="protein sequence ID" value="GEQ14817.1"/>
    <property type="molecule type" value="Genomic_DNA"/>
</dbReference>
<dbReference type="Gene3D" id="3.40.50.2000">
    <property type="entry name" value="Glycogen Phosphorylase B"/>
    <property type="match status" value="2"/>
</dbReference>
<keyword evidence="1" id="KW-0328">Glycosyltransferase</keyword>
<evidence type="ECO:0000256" key="2">
    <source>
        <dbReference type="ARBA" id="ARBA00022679"/>
    </source>
</evidence>
<comment type="caution">
    <text evidence="5">The sequence shown here is derived from an EMBL/GenBank/DDBJ whole genome shotgun (WGS) entry which is preliminary data.</text>
</comment>
<dbReference type="Proteomes" id="UP000321793">
    <property type="component" value="Unassembled WGS sequence"/>
</dbReference>
<evidence type="ECO:0000259" key="4">
    <source>
        <dbReference type="Pfam" id="PF13439"/>
    </source>
</evidence>
<dbReference type="PANTHER" id="PTHR12526:SF630">
    <property type="entry name" value="GLYCOSYLTRANSFERASE"/>
    <property type="match status" value="1"/>
</dbReference>
<dbReference type="AlphaFoldDB" id="A0A512T3P3"/>
<feature type="domain" description="Glycosyltransferase subfamily 4-like N-terminal" evidence="4">
    <location>
        <begin position="13"/>
        <end position="167"/>
    </location>
</feature>
<dbReference type="SUPFAM" id="SSF53756">
    <property type="entry name" value="UDP-Glycosyltransferase/glycogen phosphorylase"/>
    <property type="match status" value="1"/>
</dbReference>
<keyword evidence="6" id="KW-1185">Reference proteome</keyword>
<accession>A0A512T3P3</accession>
<evidence type="ECO:0000313" key="6">
    <source>
        <dbReference type="Proteomes" id="UP000321793"/>
    </source>
</evidence>
<dbReference type="InterPro" id="IPR001296">
    <property type="entry name" value="Glyco_trans_1"/>
</dbReference>
<feature type="domain" description="Glycosyl transferase family 1" evidence="3">
    <location>
        <begin position="182"/>
        <end position="341"/>
    </location>
</feature>
<name>A0A512T3P3_9MICO</name>
<dbReference type="Pfam" id="PF00534">
    <property type="entry name" value="Glycos_transf_1"/>
    <property type="match status" value="1"/>
</dbReference>
<protein>
    <submittedName>
        <fullName evidence="5">Glycosyl transferase family 1</fullName>
    </submittedName>
</protein>
<dbReference type="InterPro" id="IPR028098">
    <property type="entry name" value="Glyco_trans_4-like_N"/>
</dbReference>
<gene>
    <name evidence="5" type="ORF">KLO01_28640</name>
</gene>
<evidence type="ECO:0000313" key="5">
    <source>
        <dbReference type="EMBL" id="GEQ14817.1"/>
    </source>
</evidence>
<dbReference type="GO" id="GO:0016757">
    <property type="term" value="F:glycosyltransferase activity"/>
    <property type="evidence" value="ECO:0007669"/>
    <property type="project" value="UniProtKB-KW"/>
</dbReference>